<reference evidence="3 5" key="2">
    <citation type="submission" date="2016-10" db="EMBL/GenBank/DDBJ databases">
        <authorList>
            <person name="Varghese N."/>
            <person name="Submissions S."/>
        </authorList>
    </citation>
    <scope>NUCLEOTIDE SEQUENCE [LARGE SCALE GENOMIC DNA]</scope>
    <source>
        <strain evidence="3 5">DSM 22150</strain>
    </source>
</reference>
<evidence type="ECO:0000313" key="5">
    <source>
        <dbReference type="Proteomes" id="UP000199280"/>
    </source>
</evidence>
<dbReference type="AlphaFoldDB" id="A0A143Z9G0"/>
<reference evidence="2 4" key="1">
    <citation type="submission" date="2016-02" db="EMBL/GenBank/DDBJ databases">
        <authorList>
            <person name="Wen L."/>
            <person name="He K."/>
            <person name="Yang H."/>
        </authorList>
    </citation>
    <scope>NUCLEOTIDE SEQUENCE [LARGE SCALE GENOMIC DNA]</scope>
    <source>
        <strain evidence="2">Trichococcus_R210</strain>
    </source>
</reference>
<dbReference type="EMBL" id="FJNB01000022">
    <property type="protein sequence ID" value="CZR07623.1"/>
    <property type="molecule type" value="Genomic_DNA"/>
</dbReference>
<accession>A0A143Z9G0</accession>
<evidence type="ECO:0000256" key="1">
    <source>
        <dbReference type="SAM" id="Phobius"/>
    </source>
</evidence>
<keyword evidence="1" id="KW-1133">Transmembrane helix</keyword>
<dbReference type="EMBL" id="FNYT01000024">
    <property type="protein sequence ID" value="SEJ73667.1"/>
    <property type="molecule type" value="Genomic_DNA"/>
</dbReference>
<evidence type="ECO:0000313" key="3">
    <source>
        <dbReference type="EMBL" id="SEJ73667.1"/>
    </source>
</evidence>
<keyword evidence="1" id="KW-0472">Membrane</keyword>
<dbReference type="Proteomes" id="UP000199280">
    <property type="component" value="Unassembled WGS sequence"/>
</dbReference>
<dbReference type="Proteomes" id="UP000076878">
    <property type="component" value="Unassembled WGS sequence"/>
</dbReference>
<proteinExistence type="predicted"/>
<evidence type="ECO:0000313" key="2">
    <source>
        <dbReference type="EMBL" id="CZR07623.1"/>
    </source>
</evidence>
<dbReference type="STRING" id="640938.TR210_2466"/>
<sequence>MRKEASDRLFSQKRETYENPMIVFLLTVLFKSYIMISYHN</sequence>
<keyword evidence="5" id="KW-1185">Reference proteome</keyword>
<gene>
    <name evidence="3" type="ORF">SAMN05216375_1247</name>
    <name evidence="2" type="ORF">TR210_2466</name>
</gene>
<organism evidence="2 4">
    <name type="scientific">Trichococcus ilyis</name>
    <dbReference type="NCBI Taxonomy" id="640938"/>
    <lineage>
        <taxon>Bacteria</taxon>
        <taxon>Bacillati</taxon>
        <taxon>Bacillota</taxon>
        <taxon>Bacilli</taxon>
        <taxon>Lactobacillales</taxon>
        <taxon>Carnobacteriaceae</taxon>
        <taxon>Trichococcus</taxon>
    </lineage>
</organism>
<evidence type="ECO:0000313" key="4">
    <source>
        <dbReference type="Proteomes" id="UP000076878"/>
    </source>
</evidence>
<keyword evidence="1" id="KW-0812">Transmembrane</keyword>
<name>A0A143Z9G0_9LACT</name>
<protein>
    <submittedName>
        <fullName evidence="2">Uncharacterized protein</fullName>
    </submittedName>
</protein>
<feature type="transmembrane region" description="Helical" evidence="1">
    <location>
        <begin position="21"/>
        <end position="39"/>
    </location>
</feature>